<name>A0A445EMB6_ARAHY</name>
<accession>A0A445EMB6</accession>
<dbReference type="PANTHER" id="PTHR37707:SF1">
    <property type="entry name" value="MATERNAL EFFECT EMBRYO ARREST 9"/>
    <property type="match status" value="1"/>
</dbReference>
<comment type="caution">
    <text evidence="2">The sequence shown here is derived from an EMBL/GenBank/DDBJ whole genome shotgun (WGS) entry which is preliminary data.</text>
</comment>
<gene>
    <name evidence="2" type="ORF">Ahy_A01g001182</name>
</gene>
<feature type="coiled-coil region" evidence="1">
    <location>
        <begin position="118"/>
        <end position="165"/>
    </location>
</feature>
<sequence>MMGASKLNLGDKPRAMKLVDYSVQKLYLAQLWMAIEKFDKINLWKGLQSFKVPCEFNLHKKMLHLTCQFQHFTYCITAPLDSSHRQELQNIEVSEIYHTIKIVLMKLFEIESYKAWAAAELEQQKEVEEAEVSMQEAQDYLDSITESAMDEFRRFEEELESMSKAEMESLVNTAEGARKMGNLMEKAASIASKKYIEAALNSATASMKSAWKGISSGKVHPS</sequence>
<organism evidence="2 3">
    <name type="scientific">Arachis hypogaea</name>
    <name type="common">Peanut</name>
    <dbReference type="NCBI Taxonomy" id="3818"/>
    <lineage>
        <taxon>Eukaryota</taxon>
        <taxon>Viridiplantae</taxon>
        <taxon>Streptophyta</taxon>
        <taxon>Embryophyta</taxon>
        <taxon>Tracheophyta</taxon>
        <taxon>Spermatophyta</taxon>
        <taxon>Magnoliopsida</taxon>
        <taxon>eudicotyledons</taxon>
        <taxon>Gunneridae</taxon>
        <taxon>Pentapetalae</taxon>
        <taxon>rosids</taxon>
        <taxon>fabids</taxon>
        <taxon>Fabales</taxon>
        <taxon>Fabaceae</taxon>
        <taxon>Papilionoideae</taxon>
        <taxon>50 kb inversion clade</taxon>
        <taxon>dalbergioids sensu lato</taxon>
        <taxon>Dalbergieae</taxon>
        <taxon>Pterocarpus clade</taxon>
        <taxon>Arachis</taxon>
    </lineage>
</organism>
<evidence type="ECO:0000256" key="1">
    <source>
        <dbReference type="SAM" id="Coils"/>
    </source>
</evidence>
<evidence type="ECO:0000313" key="3">
    <source>
        <dbReference type="Proteomes" id="UP000289738"/>
    </source>
</evidence>
<reference evidence="2 3" key="1">
    <citation type="submission" date="2019-01" db="EMBL/GenBank/DDBJ databases">
        <title>Sequencing of cultivated peanut Arachis hypogaea provides insights into genome evolution and oil improvement.</title>
        <authorList>
            <person name="Chen X."/>
        </authorList>
    </citation>
    <scope>NUCLEOTIDE SEQUENCE [LARGE SCALE GENOMIC DNA]</scope>
    <source>
        <strain evidence="3">cv. Fuhuasheng</strain>
        <tissue evidence="2">Leaves</tissue>
    </source>
</reference>
<keyword evidence="3" id="KW-1185">Reference proteome</keyword>
<protein>
    <submittedName>
        <fullName evidence="2">Uncharacterized protein</fullName>
    </submittedName>
</protein>
<dbReference type="PANTHER" id="PTHR37707">
    <property type="entry name" value="MATERNAL EFFECT EMBRYO ARREST 9"/>
    <property type="match status" value="1"/>
</dbReference>
<dbReference type="EMBL" id="SDMP01000001">
    <property type="protein sequence ID" value="RYR76590.1"/>
    <property type="molecule type" value="Genomic_DNA"/>
</dbReference>
<evidence type="ECO:0000313" key="2">
    <source>
        <dbReference type="EMBL" id="RYR76590.1"/>
    </source>
</evidence>
<dbReference type="AlphaFoldDB" id="A0A445EMB6"/>
<keyword evidence="1" id="KW-0175">Coiled coil</keyword>
<proteinExistence type="predicted"/>
<dbReference type="Proteomes" id="UP000289738">
    <property type="component" value="Chromosome A01"/>
</dbReference>